<name>A0A238YLH5_HALVU</name>
<reference evidence="4 5" key="1">
    <citation type="submission" date="2017-06" db="EMBL/GenBank/DDBJ databases">
        <authorList>
            <person name="Kim H.J."/>
            <person name="Triplett B.A."/>
        </authorList>
    </citation>
    <scope>NUCLEOTIDE SEQUENCE [LARGE SCALE GENOMIC DNA]</scope>
    <source>
        <strain evidence="4 5">DSM 8800</strain>
    </source>
</reference>
<dbReference type="EMBL" id="FZNQ01000055">
    <property type="protein sequence ID" value="SNR71561.1"/>
    <property type="molecule type" value="Genomic_DNA"/>
</dbReference>
<feature type="transmembrane region" description="Helical" evidence="2">
    <location>
        <begin position="70"/>
        <end position="87"/>
    </location>
</feature>
<dbReference type="Pfam" id="PF23600">
    <property type="entry name" value="CdpA_N"/>
    <property type="match status" value="1"/>
</dbReference>
<dbReference type="InterPro" id="IPR036259">
    <property type="entry name" value="MFS_trans_sf"/>
</dbReference>
<accession>A0A238YLH5</accession>
<protein>
    <recommendedName>
        <fullName evidence="3">Cell division protein A N-terminal domain-containing protein</fullName>
    </recommendedName>
</protein>
<dbReference type="AlphaFoldDB" id="A0A238YLH5"/>
<keyword evidence="5" id="KW-1185">Reference proteome</keyword>
<evidence type="ECO:0000259" key="3">
    <source>
        <dbReference type="Pfam" id="PF23600"/>
    </source>
</evidence>
<keyword evidence="2" id="KW-0812">Transmembrane</keyword>
<dbReference type="OrthoDB" id="157486at2157"/>
<evidence type="ECO:0000313" key="4">
    <source>
        <dbReference type="EMBL" id="SNR71561.1"/>
    </source>
</evidence>
<gene>
    <name evidence="4" type="ORF">SAMN06264855_1551</name>
</gene>
<dbReference type="Proteomes" id="UP000198397">
    <property type="component" value="Unassembled WGS sequence"/>
</dbReference>
<keyword evidence="2" id="KW-0472">Membrane</keyword>
<dbReference type="RefSeq" id="WP_089386121.1">
    <property type="nucleotide sequence ID" value="NZ_FZNQ01000055.1"/>
</dbReference>
<keyword evidence="2" id="KW-1133">Transmembrane helix</keyword>
<dbReference type="InterPro" id="IPR055563">
    <property type="entry name" value="CdpA_N"/>
</dbReference>
<feature type="transmembrane region" description="Helical" evidence="2">
    <location>
        <begin position="127"/>
        <end position="151"/>
    </location>
</feature>
<evidence type="ECO:0000256" key="1">
    <source>
        <dbReference type="SAM" id="MobiDB-lite"/>
    </source>
</evidence>
<feature type="transmembrane region" description="Helical" evidence="2">
    <location>
        <begin position="94"/>
        <end position="115"/>
    </location>
</feature>
<feature type="domain" description="Cell division protein A N-terminal" evidence="3">
    <location>
        <begin position="9"/>
        <end position="158"/>
    </location>
</feature>
<proteinExistence type="predicted"/>
<evidence type="ECO:0000256" key="2">
    <source>
        <dbReference type="SAM" id="Phobius"/>
    </source>
</evidence>
<organism evidence="4 5">
    <name type="scientific">Halorubrum vacuolatum</name>
    <name type="common">Natronobacterium vacuolatum</name>
    <dbReference type="NCBI Taxonomy" id="63740"/>
    <lineage>
        <taxon>Archaea</taxon>
        <taxon>Methanobacteriati</taxon>
        <taxon>Methanobacteriota</taxon>
        <taxon>Stenosarchaea group</taxon>
        <taxon>Halobacteria</taxon>
        <taxon>Halobacteriales</taxon>
        <taxon>Haloferacaceae</taxon>
        <taxon>Halorubrum</taxon>
    </lineage>
</organism>
<feature type="region of interest" description="Disordered" evidence="1">
    <location>
        <begin position="159"/>
        <end position="183"/>
    </location>
</feature>
<evidence type="ECO:0000313" key="5">
    <source>
        <dbReference type="Proteomes" id="UP000198397"/>
    </source>
</evidence>
<sequence>MNETAESSRLIRYYREYIGDPEQIANIYAGFGLFFLGAGLGFVAVAVFLYSTTLPVNTPQMYSVREVAGVAAGLGLPLLLSGIVVLLPVDKRMVYTAFGGLVISTLAVGLFVWAYPNNWNVTNPPDYSAQGIGLYSVGVVLVIAASGVALVTHWVERASDEAGEEQTQDRSATDEDEVTDEDVRRDIETALEDTELSWGGIDRTESRRLQLNTSSIDDVDIDTLPKTGAERRMKNEEVNDAVTRLQGLQGGQTKIASGESTDTQAAALRQLREQQQKEQSPQSNEGLLNRIKNYWVVSWFRERF</sequence>
<dbReference type="SUPFAM" id="SSF103473">
    <property type="entry name" value="MFS general substrate transporter"/>
    <property type="match status" value="1"/>
</dbReference>
<feature type="transmembrane region" description="Helical" evidence="2">
    <location>
        <begin position="25"/>
        <end position="50"/>
    </location>
</feature>